<protein>
    <recommendedName>
        <fullName evidence="4">Glycosyltransferase involved in cell wall biosynthesis</fullName>
    </recommendedName>
</protein>
<proteinExistence type="predicted"/>
<feature type="compositionally biased region" description="Polar residues" evidence="1">
    <location>
        <begin position="384"/>
        <end position="395"/>
    </location>
</feature>
<evidence type="ECO:0000256" key="1">
    <source>
        <dbReference type="SAM" id="MobiDB-lite"/>
    </source>
</evidence>
<sequence length="476" mass="51227">MRDRLDDPGRSTEASARAISMSVKARLGRATMVEGVKDVLAYARAAYRGVVRKRARPARGGQAGAQKHVLMIDDLVPDPLFGAGYPRAFAIVQSLVAAGHRVSFYPMRSSPADIDRMTTAFAGAVLFHPGAGARGLRRLLWTHGADVDSLFISRPMPMAAFVQAGWQAGAKAGRRSAQVVYDAEAVLAPREARRRALFDTRWSDQDYQVAIADELAVARTADAVTAVGEGDAATIRSVLDAPVFVLPHPVAIRAGTAPFGDRQDFLFVGRLTGSSSQSPNIDSVTWFLTAVMPVLDSLIGTGYRLHVVGRVESAEIEALASDRVVLHGVVEDLQPLYDRCRVFVASTRYAAGIPLKVVEAMGEGIPCVVTPLLADQLALPPQPGTAQPETGQPETGQPHDVPVDRQTGDTGARQFAENCARLYTDQAAWQAARDSGTAHVTRCFSQQAFDTVLHDVLRQGDRPRDAQGVPFSQSIR</sequence>
<dbReference type="AlphaFoldDB" id="A0A5E8ASB9"/>
<dbReference type="PANTHER" id="PTHR12526">
    <property type="entry name" value="GLYCOSYLTRANSFERASE"/>
    <property type="match status" value="1"/>
</dbReference>
<dbReference type="CDD" id="cd03801">
    <property type="entry name" value="GT4_PimA-like"/>
    <property type="match status" value="1"/>
</dbReference>
<organism evidence="2 3">
    <name type="scientific">Sphingomonas aurantiaca</name>
    <dbReference type="NCBI Taxonomy" id="185949"/>
    <lineage>
        <taxon>Bacteria</taxon>
        <taxon>Pseudomonadati</taxon>
        <taxon>Pseudomonadota</taxon>
        <taxon>Alphaproteobacteria</taxon>
        <taxon>Sphingomonadales</taxon>
        <taxon>Sphingomonadaceae</taxon>
        <taxon>Sphingomonas</taxon>
    </lineage>
</organism>
<feature type="region of interest" description="Disordered" evidence="1">
    <location>
        <begin position="379"/>
        <end position="408"/>
    </location>
</feature>
<evidence type="ECO:0000313" key="2">
    <source>
        <dbReference type="EMBL" id="VVT32523.1"/>
    </source>
</evidence>
<evidence type="ECO:0008006" key="4">
    <source>
        <dbReference type="Google" id="ProtNLM"/>
    </source>
</evidence>
<name>A0A5E8ASB9_9SPHN</name>
<evidence type="ECO:0000313" key="3">
    <source>
        <dbReference type="Proteomes" id="UP000326857"/>
    </source>
</evidence>
<dbReference type="Gene3D" id="3.40.50.2000">
    <property type="entry name" value="Glycogen Phosphorylase B"/>
    <property type="match status" value="1"/>
</dbReference>
<dbReference type="Pfam" id="PF13692">
    <property type="entry name" value="Glyco_trans_1_4"/>
    <property type="match status" value="1"/>
</dbReference>
<gene>
    <name evidence="2" type="ORF">SPHINGO391_80011</name>
</gene>
<dbReference type="Proteomes" id="UP000326857">
    <property type="component" value="Unassembled WGS sequence"/>
</dbReference>
<dbReference type="PANTHER" id="PTHR12526:SF584">
    <property type="entry name" value="GLYCOSYLTRANSFERASE"/>
    <property type="match status" value="1"/>
</dbReference>
<reference evidence="2 3" key="1">
    <citation type="submission" date="2019-09" db="EMBL/GenBank/DDBJ databases">
        <authorList>
            <person name="Dittami M. S."/>
        </authorList>
    </citation>
    <scope>NUCLEOTIDE SEQUENCE [LARGE SCALE GENOMIC DNA]</scope>
    <source>
        <strain evidence="2">SPHINGO391</strain>
    </source>
</reference>
<dbReference type="SUPFAM" id="SSF53756">
    <property type="entry name" value="UDP-Glycosyltransferase/glycogen phosphorylase"/>
    <property type="match status" value="1"/>
</dbReference>
<accession>A0A5E8ASB9</accession>
<dbReference type="EMBL" id="CABVLI010000053">
    <property type="protein sequence ID" value="VVT32523.1"/>
    <property type="molecule type" value="Genomic_DNA"/>
</dbReference>